<dbReference type="AlphaFoldDB" id="A0A1S3KHU6"/>
<evidence type="ECO:0000313" key="2">
    <source>
        <dbReference type="RefSeq" id="XP_013422203.1"/>
    </source>
</evidence>
<dbReference type="Proteomes" id="UP000085678">
    <property type="component" value="Unplaced"/>
</dbReference>
<protein>
    <submittedName>
        <fullName evidence="2">Uncharacterized protein LOC106182103 isoform X2</fullName>
    </submittedName>
</protein>
<evidence type="ECO:0000313" key="1">
    <source>
        <dbReference type="Proteomes" id="UP000085678"/>
    </source>
</evidence>
<accession>A0A1S3KHU6</accession>
<sequence>MSSPAKYSIPLFGVGPNMQDGDCIETTVKYGVCSRNDIRFTFALGPGVTWWKGFILFQKNERNKYQILTELQDDQHSVTVTIGRHMLEQNHLVFCKAKIFGVKTNMYQIEDAATVLEGGAHYTFTWVKD</sequence>
<keyword evidence="1" id="KW-1185">Reference proteome</keyword>
<name>A0A1S3KHU6_LINAN</name>
<reference evidence="2" key="1">
    <citation type="submission" date="2025-08" db="UniProtKB">
        <authorList>
            <consortium name="RefSeq"/>
        </authorList>
    </citation>
    <scope>IDENTIFICATION</scope>
    <source>
        <tissue evidence="2">Gonads</tissue>
    </source>
</reference>
<proteinExistence type="predicted"/>
<dbReference type="RefSeq" id="XP_013422203.1">
    <property type="nucleotide sequence ID" value="XM_013566749.1"/>
</dbReference>
<organism evidence="1 2">
    <name type="scientific">Lingula anatina</name>
    <name type="common">Brachiopod</name>
    <name type="synonym">Lingula unguis</name>
    <dbReference type="NCBI Taxonomy" id="7574"/>
    <lineage>
        <taxon>Eukaryota</taxon>
        <taxon>Metazoa</taxon>
        <taxon>Spiralia</taxon>
        <taxon>Lophotrochozoa</taxon>
        <taxon>Brachiopoda</taxon>
        <taxon>Linguliformea</taxon>
        <taxon>Lingulata</taxon>
        <taxon>Lingulida</taxon>
        <taxon>Linguloidea</taxon>
        <taxon>Lingulidae</taxon>
        <taxon>Lingula</taxon>
    </lineage>
</organism>
<dbReference type="InParanoid" id="A0A1S3KHU6"/>
<dbReference type="GeneID" id="106182103"/>
<gene>
    <name evidence="2" type="primary">LOC106182103</name>
</gene>